<evidence type="ECO:0000313" key="2">
    <source>
        <dbReference type="Proteomes" id="UP001320706"/>
    </source>
</evidence>
<accession>A0ACC3SIW2</accession>
<name>A0ACC3SIW2_9PEZI</name>
<keyword evidence="2" id="KW-1185">Reference proteome</keyword>
<gene>
    <name evidence="1" type="ORF">M8818_002077</name>
</gene>
<sequence length="235" mass="24257">MPGGGADNGVPSGQDQMPTKQDLTKDAKGQEQMPSKEDLMKAAEAAKTAQGLQAAAMSIRAKITQFTNPKERERWLQEAYKKEIEANGQSKMAKRLASGPWQGAGGGAGIGGAVGMGVGTVVGTVVGGVTAIPTTLIGGGVGAGVGAFHGPFIKLGGGDKQKDGKGQGQDASEEAAESKPPEQVRQEEELDAAIAQQDAQPSNIELSSDQSDEPEPTGEQTPKGKRKPRKLQVRS</sequence>
<protein>
    <submittedName>
        <fullName evidence="1">Uncharacterized protein</fullName>
    </submittedName>
</protein>
<evidence type="ECO:0000313" key="1">
    <source>
        <dbReference type="EMBL" id="KAK8215456.1"/>
    </source>
</evidence>
<comment type="caution">
    <text evidence="1">The sequence shown here is derived from an EMBL/GenBank/DDBJ whole genome shotgun (WGS) entry which is preliminary data.</text>
</comment>
<reference evidence="1" key="1">
    <citation type="submission" date="2024-02" db="EMBL/GenBank/DDBJ databases">
        <title>Metagenome Assembled Genome of Zalaria obscura JY119.</title>
        <authorList>
            <person name="Vighnesh L."/>
            <person name="Jagadeeshwari U."/>
            <person name="Venkata Ramana C."/>
            <person name="Sasikala C."/>
        </authorList>
    </citation>
    <scope>NUCLEOTIDE SEQUENCE</scope>
    <source>
        <strain evidence="1">JY119</strain>
    </source>
</reference>
<proteinExistence type="predicted"/>
<dbReference type="EMBL" id="JAMKPW020000008">
    <property type="protein sequence ID" value="KAK8215456.1"/>
    <property type="molecule type" value="Genomic_DNA"/>
</dbReference>
<dbReference type="Proteomes" id="UP001320706">
    <property type="component" value="Unassembled WGS sequence"/>
</dbReference>
<organism evidence="1 2">
    <name type="scientific">Zalaria obscura</name>
    <dbReference type="NCBI Taxonomy" id="2024903"/>
    <lineage>
        <taxon>Eukaryota</taxon>
        <taxon>Fungi</taxon>
        <taxon>Dikarya</taxon>
        <taxon>Ascomycota</taxon>
        <taxon>Pezizomycotina</taxon>
        <taxon>Dothideomycetes</taxon>
        <taxon>Dothideomycetidae</taxon>
        <taxon>Dothideales</taxon>
        <taxon>Zalariaceae</taxon>
        <taxon>Zalaria</taxon>
    </lineage>
</organism>